<reference evidence="3" key="1">
    <citation type="journal article" date="2020" name="bioRxiv">
        <title>Whole genome comparisons of ergot fungi reveals the divergence and evolution of species within the genus Claviceps are the result of varying mechanisms driving genome evolution and host range expansion.</title>
        <authorList>
            <person name="Wyka S.A."/>
            <person name="Mondo S.J."/>
            <person name="Liu M."/>
            <person name="Dettman J."/>
            <person name="Nalam V."/>
            <person name="Broders K.D."/>
        </authorList>
    </citation>
    <scope>NUCLEOTIDE SEQUENCE</scope>
    <source>
        <strain evidence="3">CCC 1102</strain>
    </source>
</reference>
<dbReference type="OrthoDB" id="5338458at2759"/>
<sequence>MVRDWQRDTFPRQQPFQHHYCPTPSARHPSFQADRFFGDATQRPEPFQSDRYSMDASDTGRFQDTYDVRRQPPMVRTAWRYSSVASYADEAMAPWQKIDEALRSYCGIAAQQYFVAAFGDDGKAVTFISPGHTGSQKLGDVVFQQFFDINRFQQVMTRLETGANPMLDDDYQMGDHIKGSHGRARGYERRSSSFYKNWTGSARPSRKRARLHNSAIVDDETPIDVTPRRRLKLSDGPAVWNFYEQRFKNCQQTACKLIAKAWVKAVEPKKQSTHPYTGSDEKAPEWWPKPWGATKDDKVRHKEPDHLYKRERVHLLAHILRLVIEPNEKQEPCDVRKLGLNVKKLEEITYEALSSFFLEGETNAKKRPYLAEIFKVARQEERHKNGELDRDTEVFVMAEDKFPDSYFSDNEDGPSLGENGDGMHRSQADVRQQQCLVHTPTTGLPPTQGLHGGHGPFMSEVPIRDNSYHSDSMTAEIASQPHPFENNGGNTVADHPAATASNSGMTLDMVPSPHDNSRRQSVFSDYSSPVSNNLYGQQWQQTTSAGPSQAALYSYTPPQVSAAQTSFIGSTVSMNTASTFLNHSFEDSERSEYDTNGGASMFRAGDMTHSSGPGSHQGGGYYVPGDPRSGVRMLHAGG</sequence>
<dbReference type="AlphaFoldDB" id="A0A9P7MRL4"/>
<evidence type="ECO:0000313" key="4">
    <source>
        <dbReference type="Proteomes" id="UP000784919"/>
    </source>
</evidence>
<accession>A0A9P7MRL4</accession>
<feature type="region of interest" description="Disordered" evidence="1">
    <location>
        <begin position="479"/>
        <end position="503"/>
    </location>
</feature>
<dbReference type="Proteomes" id="UP000784919">
    <property type="component" value="Unassembled WGS sequence"/>
</dbReference>
<comment type="caution">
    <text evidence="3">The sequence shown here is derived from an EMBL/GenBank/DDBJ whole genome shotgun (WGS) entry which is preliminary data.</text>
</comment>
<name>A0A9P7MRL4_9HYPO</name>
<gene>
    <name evidence="3" type="ORF">E4U56_000685</name>
</gene>
<evidence type="ECO:0000256" key="1">
    <source>
        <dbReference type="SAM" id="MobiDB-lite"/>
    </source>
</evidence>
<evidence type="ECO:0000313" key="3">
    <source>
        <dbReference type="EMBL" id="KAG5967704.1"/>
    </source>
</evidence>
<dbReference type="PANTHER" id="PTHR36102">
    <property type="entry name" value="CHROMOSOME 10, WHOLE GENOME SHOTGUN SEQUENCE"/>
    <property type="match status" value="1"/>
</dbReference>
<dbReference type="PANTHER" id="PTHR36102:SF1">
    <property type="entry name" value="YDR124W-LIKE HELICAL BUNDLE DOMAIN-CONTAINING PROTEIN"/>
    <property type="match status" value="1"/>
</dbReference>
<proteinExistence type="predicted"/>
<evidence type="ECO:0000259" key="2">
    <source>
        <dbReference type="Pfam" id="PF11001"/>
    </source>
</evidence>
<dbReference type="InterPro" id="IPR047092">
    <property type="entry name" value="AFUB_07903/YDR124W-like_hel"/>
</dbReference>
<dbReference type="EMBL" id="SRPS01000116">
    <property type="protein sequence ID" value="KAG5967704.1"/>
    <property type="molecule type" value="Genomic_DNA"/>
</dbReference>
<feature type="domain" description="Subtelomeric hrmA-associated cluster protein AFUB-079030/YDR124W-like helical bundle" evidence="2">
    <location>
        <begin position="234"/>
        <end position="378"/>
    </location>
</feature>
<protein>
    <recommendedName>
        <fullName evidence="2">Subtelomeric hrmA-associated cluster protein AFUB-079030/YDR124W-like helical bundle domain-containing protein</fullName>
    </recommendedName>
</protein>
<organism evidence="3 4">
    <name type="scientific">Claviceps arundinis</name>
    <dbReference type="NCBI Taxonomy" id="1623583"/>
    <lineage>
        <taxon>Eukaryota</taxon>
        <taxon>Fungi</taxon>
        <taxon>Dikarya</taxon>
        <taxon>Ascomycota</taxon>
        <taxon>Pezizomycotina</taxon>
        <taxon>Sordariomycetes</taxon>
        <taxon>Hypocreomycetidae</taxon>
        <taxon>Hypocreales</taxon>
        <taxon>Clavicipitaceae</taxon>
        <taxon>Claviceps</taxon>
    </lineage>
</organism>
<dbReference type="Pfam" id="PF11001">
    <property type="entry name" value="AFUB_07903_YDR124W_hel"/>
    <property type="match status" value="1"/>
</dbReference>
<dbReference type="InterPro" id="IPR021264">
    <property type="entry name" value="AFUB_079030/YDR124W-like"/>
</dbReference>